<sequence length="133" mass="13919">MPAVGLGTWKADPGTVGEAVIVAVKAGYRHIDCASVYGNEKEIGAALNQLFSAKPGSGGFAETSPPWTHLGRRAPLGSATSPRRNCRSLSSTPRWSATPSGSNQPCTTFATPLVSICRPTLLWDLPGVGSRVR</sequence>
<dbReference type="InterPro" id="IPR020471">
    <property type="entry name" value="AKR"/>
</dbReference>
<organism evidence="3 4">
    <name type="scientific">Stephania japonica</name>
    <dbReference type="NCBI Taxonomy" id="461633"/>
    <lineage>
        <taxon>Eukaryota</taxon>
        <taxon>Viridiplantae</taxon>
        <taxon>Streptophyta</taxon>
        <taxon>Embryophyta</taxon>
        <taxon>Tracheophyta</taxon>
        <taxon>Spermatophyta</taxon>
        <taxon>Magnoliopsida</taxon>
        <taxon>Ranunculales</taxon>
        <taxon>Menispermaceae</taxon>
        <taxon>Menispermoideae</taxon>
        <taxon>Cissampelideae</taxon>
        <taxon>Stephania</taxon>
    </lineage>
</organism>
<proteinExistence type="predicted"/>
<evidence type="ECO:0000313" key="4">
    <source>
        <dbReference type="Proteomes" id="UP001417504"/>
    </source>
</evidence>
<evidence type="ECO:0000313" key="3">
    <source>
        <dbReference type="EMBL" id="KAK9155160.1"/>
    </source>
</evidence>
<evidence type="ECO:0000256" key="1">
    <source>
        <dbReference type="SAM" id="MobiDB-lite"/>
    </source>
</evidence>
<dbReference type="PROSITE" id="PS00798">
    <property type="entry name" value="ALDOKETO_REDUCTASE_1"/>
    <property type="match status" value="1"/>
</dbReference>
<protein>
    <recommendedName>
        <fullName evidence="2">NADP-dependent oxidoreductase domain-containing protein</fullName>
    </recommendedName>
</protein>
<dbReference type="InterPro" id="IPR036812">
    <property type="entry name" value="NAD(P)_OxRdtase_dom_sf"/>
</dbReference>
<dbReference type="InterPro" id="IPR023210">
    <property type="entry name" value="NADP_OxRdtase_dom"/>
</dbReference>
<keyword evidence="4" id="KW-1185">Reference proteome</keyword>
<dbReference type="GO" id="GO:0016491">
    <property type="term" value="F:oxidoreductase activity"/>
    <property type="evidence" value="ECO:0007669"/>
    <property type="project" value="InterPro"/>
</dbReference>
<name>A0AAP0KPV7_9MAGN</name>
<dbReference type="EMBL" id="JBBNAE010000001">
    <property type="protein sequence ID" value="KAK9155160.1"/>
    <property type="molecule type" value="Genomic_DNA"/>
</dbReference>
<feature type="domain" description="NADP-dependent oxidoreductase" evidence="2">
    <location>
        <begin position="4"/>
        <end position="49"/>
    </location>
</feature>
<dbReference type="Gene3D" id="3.20.20.100">
    <property type="entry name" value="NADP-dependent oxidoreductase domain"/>
    <property type="match status" value="1"/>
</dbReference>
<reference evidence="3 4" key="1">
    <citation type="submission" date="2024-01" db="EMBL/GenBank/DDBJ databases">
        <title>Genome assemblies of Stephania.</title>
        <authorList>
            <person name="Yang L."/>
        </authorList>
    </citation>
    <scope>NUCLEOTIDE SEQUENCE [LARGE SCALE GENOMIC DNA]</scope>
    <source>
        <strain evidence="3">QJT</strain>
        <tissue evidence="3">Leaf</tissue>
    </source>
</reference>
<feature type="compositionally biased region" description="Polar residues" evidence="1">
    <location>
        <begin position="78"/>
        <end position="103"/>
    </location>
</feature>
<dbReference type="Proteomes" id="UP001417504">
    <property type="component" value="Unassembled WGS sequence"/>
</dbReference>
<dbReference type="SUPFAM" id="SSF51430">
    <property type="entry name" value="NAD(P)-linked oxidoreductase"/>
    <property type="match status" value="1"/>
</dbReference>
<dbReference type="PANTHER" id="PTHR11732">
    <property type="entry name" value="ALDO/KETO REDUCTASE"/>
    <property type="match status" value="1"/>
</dbReference>
<feature type="region of interest" description="Disordered" evidence="1">
    <location>
        <begin position="56"/>
        <end position="103"/>
    </location>
</feature>
<comment type="caution">
    <text evidence="3">The sequence shown here is derived from an EMBL/GenBank/DDBJ whole genome shotgun (WGS) entry which is preliminary data.</text>
</comment>
<dbReference type="InterPro" id="IPR018170">
    <property type="entry name" value="Aldo/ket_reductase_CS"/>
</dbReference>
<accession>A0AAP0KPV7</accession>
<evidence type="ECO:0000259" key="2">
    <source>
        <dbReference type="Pfam" id="PF00248"/>
    </source>
</evidence>
<dbReference type="AlphaFoldDB" id="A0AAP0KPV7"/>
<dbReference type="Pfam" id="PF00248">
    <property type="entry name" value="Aldo_ket_red"/>
    <property type="match status" value="1"/>
</dbReference>
<gene>
    <name evidence="3" type="ORF">Sjap_002640</name>
</gene>